<dbReference type="VEuPathDB" id="TriTrypDB:C4B63_99g100"/>
<evidence type="ECO:0008006" key="3">
    <source>
        <dbReference type="Google" id="ProtNLM"/>
    </source>
</evidence>
<organism evidence="1 2">
    <name type="scientific">Trypanosoma cruzi</name>
    <dbReference type="NCBI Taxonomy" id="5693"/>
    <lineage>
        <taxon>Eukaryota</taxon>
        <taxon>Discoba</taxon>
        <taxon>Euglenozoa</taxon>
        <taxon>Kinetoplastea</taxon>
        <taxon>Metakinetoplastina</taxon>
        <taxon>Trypanosomatida</taxon>
        <taxon>Trypanosomatidae</taxon>
        <taxon>Trypanosoma</taxon>
        <taxon>Schizotrypanum</taxon>
    </lineage>
</organism>
<dbReference type="VEuPathDB" id="TriTrypDB:TcG_11625"/>
<proteinExistence type="predicted"/>
<dbReference type="VEuPathDB" id="TriTrypDB:TcBrA4_0064320"/>
<dbReference type="VEuPathDB" id="TriTrypDB:TCSYLVIO_008571"/>
<dbReference type="InterPro" id="IPR036397">
    <property type="entry name" value="RNaseH_sf"/>
</dbReference>
<dbReference type="VEuPathDB" id="TriTrypDB:ECC02_010630"/>
<dbReference type="VEuPathDB" id="TriTrypDB:TcYC6_0038140"/>
<dbReference type="VEuPathDB" id="TriTrypDB:TcCL_ESM10602"/>
<dbReference type="EMBL" id="PRFC01000017">
    <property type="protein sequence ID" value="PWV17742.1"/>
    <property type="molecule type" value="Genomic_DNA"/>
</dbReference>
<evidence type="ECO:0000313" key="1">
    <source>
        <dbReference type="EMBL" id="PWV17742.1"/>
    </source>
</evidence>
<dbReference type="InterPro" id="IPR012337">
    <property type="entry name" value="RNaseH-like_sf"/>
</dbReference>
<dbReference type="Gene3D" id="3.30.420.10">
    <property type="entry name" value="Ribonuclease H-like superfamily/Ribonuclease H"/>
    <property type="match status" value="1"/>
</dbReference>
<dbReference type="VEuPathDB" id="TriTrypDB:TCDM_11834"/>
<reference evidence="1 2" key="1">
    <citation type="journal article" date="2018" name="Microb. Genom.">
        <title>Expanding an expanded genome: long-read sequencing of Trypanosoma cruzi.</title>
        <authorList>
            <person name="Berna L."/>
            <person name="Rodriguez M."/>
            <person name="Chiribao M.L."/>
            <person name="Parodi-Talice A."/>
            <person name="Pita S."/>
            <person name="Rijo G."/>
            <person name="Alvarez-Valin F."/>
            <person name="Robello C."/>
        </authorList>
    </citation>
    <scope>NUCLEOTIDE SEQUENCE [LARGE SCALE GENOMIC DNA]</scope>
    <source>
        <strain evidence="1 2">TCC</strain>
    </source>
</reference>
<comment type="caution">
    <text evidence="1">The sequence shown here is derived from an EMBL/GenBank/DDBJ whole genome shotgun (WGS) entry which is preliminary data.</text>
</comment>
<dbReference type="SUPFAM" id="SSF53098">
    <property type="entry name" value="Ribonuclease H-like"/>
    <property type="match status" value="1"/>
</dbReference>
<name>A0A2V2XBF0_TRYCR</name>
<evidence type="ECO:0000313" key="2">
    <source>
        <dbReference type="Proteomes" id="UP000246078"/>
    </source>
</evidence>
<dbReference type="VEuPathDB" id="TriTrypDB:C3747_17g369"/>
<dbReference type="Proteomes" id="UP000246078">
    <property type="component" value="Unassembled WGS sequence"/>
</dbReference>
<dbReference type="GO" id="GO:0003676">
    <property type="term" value="F:nucleic acid binding"/>
    <property type="evidence" value="ECO:0007669"/>
    <property type="project" value="InterPro"/>
</dbReference>
<dbReference type="VEuPathDB" id="TriTrypDB:Tc_MARK_7255"/>
<accession>A0A2V2XBF0</accession>
<sequence>MDGQSSSPAEPASGSVALLYDYTTANDAPVEVHRAAAGRLACSYRAECLAIENGFGHLMPPCLGTSQSPTRILVATDSLSAIEAFRCPLAMRDRVTEAILIMPLSLVKRGRPVEFIFSPSHCGIPRNEATDEEATISISLPQEGIPIWHVDFLTAVKRLCWKEFQEEAEGAYTARQAFVGVARTPFLISSQK</sequence>
<dbReference type="AlphaFoldDB" id="A0A2V2XBF0"/>
<protein>
    <recommendedName>
        <fullName evidence="3">RNase H type-1 domain-containing protein</fullName>
    </recommendedName>
</protein>
<gene>
    <name evidence="1" type="ORF">C3747_17g369</name>
</gene>